<evidence type="ECO:0000256" key="1">
    <source>
        <dbReference type="SAM" id="Phobius"/>
    </source>
</evidence>
<dbReference type="Proteomes" id="UP001064206">
    <property type="component" value="Chromosome"/>
</dbReference>
<reference evidence="2" key="1">
    <citation type="submission" date="2022-09" db="EMBL/GenBank/DDBJ databases">
        <title>Multidrug resistance Raoultella ornithinolytica Strain MQB_Silv_108.</title>
        <authorList>
            <person name="Quintela-Baluja M."/>
        </authorList>
    </citation>
    <scope>NUCLEOTIDE SEQUENCE</scope>
    <source>
        <strain evidence="2">MQB_Silv_108</strain>
    </source>
</reference>
<evidence type="ECO:0000313" key="2">
    <source>
        <dbReference type="EMBL" id="UXE37884.1"/>
    </source>
</evidence>
<keyword evidence="1" id="KW-0812">Transmembrane</keyword>
<protein>
    <recommendedName>
        <fullName evidence="4">Microcin H47 immunity protein mchI</fullName>
    </recommendedName>
</protein>
<dbReference type="RefSeq" id="WP_071934223.1">
    <property type="nucleotide sequence ID" value="NZ_CP023888.1"/>
</dbReference>
<evidence type="ECO:0008006" key="4">
    <source>
        <dbReference type="Google" id="ProtNLM"/>
    </source>
</evidence>
<accession>A0A9Q9MWG0</accession>
<dbReference type="AlphaFoldDB" id="A0A9Q9MWG0"/>
<keyword evidence="1" id="KW-1133">Transmembrane helix</keyword>
<feature type="transmembrane region" description="Helical" evidence="1">
    <location>
        <begin position="12"/>
        <end position="34"/>
    </location>
</feature>
<evidence type="ECO:0000313" key="3">
    <source>
        <dbReference type="Proteomes" id="UP001064206"/>
    </source>
</evidence>
<dbReference type="EMBL" id="CP104450">
    <property type="protein sequence ID" value="UXE37884.1"/>
    <property type="molecule type" value="Genomic_DNA"/>
</dbReference>
<proteinExistence type="predicted"/>
<feature type="transmembrane region" description="Helical" evidence="1">
    <location>
        <begin position="40"/>
        <end position="60"/>
    </location>
</feature>
<name>A0A9Q9MWG0_RAOOR</name>
<keyword evidence="1" id="KW-0472">Membrane</keyword>
<gene>
    <name evidence="2" type="ORF">N2J37_25905</name>
</gene>
<organism evidence="2 3">
    <name type="scientific">Raoultella ornithinolytica</name>
    <name type="common">Klebsiella ornithinolytica</name>
    <dbReference type="NCBI Taxonomy" id="54291"/>
    <lineage>
        <taxon>Bacteria</taxon>
        <taxon>Pseudomonadati</taxon>
        <taxon>Pseudomonadota</taxon>
        <taxon>Gammaproteobacteria</taxon>
        <taxon>Enterobacterales</taxon>
        <taxon>Enterobacteriaceae</taxon>
        <taxon>Klebsiella/Raoultella group</taxon>
        <taxon>Raoultella</taxon>
    </lineage>
</organism>
<sequence>MGHNTKLGWIDKAAVVLTVPLTIIFVSFSSLQIIGKGNSFIDVFLACMVCLGFFNFFKVLKTALYFFIK</sequence>